<evidence type="ECO:0000256" key="1">
    <source>
        <dbReference type="ARBA" id="ARBA00010945"/>
    </source>
</evidence>
<feature type="domain" description="UmuC" evidence="6">
    <location>
        <begin position="25"/>
        <end position="216"/>
    </location>
</feature>
<evidence type="ECO:0000256" key="3">
    <source>
        <dbReference type="ARBA" id="ARBA00022695"/>
    </source>
</evidence>
<dbReference type="PANTHER" id="PTHR11076:SF35">
    <property type="entry name" value="DNA REPAIR PROTEIN HOMOLOG YOBH"/>
    <property type="match status" value="1"/>
</dbReference>
<name>A0A0R2AC87_9LACO</name>
<reference evidence="7 8" key="1">
    <citation type="journal article" date="2015" name="Genome Announc.">
        <title>Expanding the biotechnology potential of lactobacilli through comparative genomics of 213 strains and associated genera.</title>
        <authorList>
            <person name="Sun Z."/>
            <person name="Harris H.M."/>
            <person name="McCann A."/>
            <person name="Guo C."/>
            <person name="Argimon S."/>
            <person name="Zhang W."/>
            <person name="Yang X."/>
            <person name="Jeffery I.B."/>
            <person name="Cooney J.C."/>
            <person name="Kagawa T.F."/>
            <person name="Liu W."/>
            <person name="Song Y."/>
            <person name="Salvetti E."/>
            <person name="Wrobel A."/>
            <person name="Rasinkangas P."/>
            <person name="Parkhill J."/>
            <person name="Rea M.C."/>
            <person name="O'Sullivan O."/>
            <person name="Ritari J."/>
            <person name="Douillard F.P."/>
            <person name="Paul Ross R."/>
            <person name="Yang R."/>
            <person name="Briner A.E."/>
            <person name="Felis G.E."/>
            <person name="de Vos W.M."/>
            <person name="Barrangou R."/>
            <person name="Klaenhammer T.R."/>
            <person name="Caufield P.W."/>
            <person name="Cui Y."/>
            <person name="Zhang H."/>
            <person name="O'Toole P.W."/>
        </authorList>
    </citation>
    <scope>NUCLEOTIDE SEQUENCE [LARGE SCALE GENOMIC DNA]</scope>
    <source>
        <strain evidence="7 8">DSM 20634</strain>
    </source>
</reference>
<keyword evidence="8" id="KW-1185">Reference proteome</keyword>
<keyword evidence="3" id="KW-0548">Nucleotidyltransferase</keyword>
<evidence type="ECO:0000313" key="8">
    <source>
        <dbReference type="Proteomes" id="UP000051733"/>
    </source>
</evidence>
<organism evidence="7 8">
    <name type="scientific">Paucilactobacillus vaccinostercus DSM 20634</name>
    <dbReference type="NCBI Taxonomy" id="1423813"/>
    <lineage>
        <taxon>Bacteria</taxon>
        <taxon>Bacillati</taxon>
        <taxon>Bacillota</taxon>
        <taxon>Bacilli</taxon>
        <taxon>Lactobacillales</taxon>
        <taxon>Lactobacillaceae</taxon>
        <taxon>Paucilactobacillus</taxon>
    </lineage>
</organism>
<accession>A0A0R2AC87</accession>
<dbReference type="EMBL" id="AYYY01000029">
    <property type="protein sequence ID" value="KRM61337.1"/>
    <property type="molecule type" value="Genomic_DNA"/>
</dbReference>
<evidence type="ECO:0000256" key="5">
    <source>
        <dbReference type="ARBA" id="ARBA00022932"/>
    </source>
</evidence>
<proteinExistence type="inferred from homology"/>
<dbReference type="InterPro" id="IPR017961">
    <property type="entry name" value="DNA_pol_Y-fam_little_finger"/>
</dbReference>
<evidence type="ECO:0000259" key="6">
    <source>
        <dbReference type="PROSITE" id="PS50173"/>
    </source>
</evidence>
<evidence type="ECO:0000256" key="2">
    <source>
        <dbReference type="ARBA" id="ARBA00022457"/>
    </source>
</evidence>
<dbReference type="GO" id="GO:0005829">
    <property type="term" value="C:cytosol"/>
    <property type="evidence" value="ECO:0007669"/>
    <property type="project" value="TreeGrafter"/>
</dbReference>
<evidence type="ECO:0000313" key="7">
    <source>
        <dbReference type="EMBL" id="KRM61337.1"/>
    </source>
</evidence>
<dbReference type="Proteomes" id="UP000051733">
    <property type="component" value="Unassembled WGS sequence"/>
</dbReference>
<evidence type="ECO:0000256" key="4">
    <source>
        <dbReference type="ARBA" id="ARBA00022705"/>
    </source>
</evidence>
<dbReference type="GO" id="GO:0009432">
    <property type="term" value="P:SOS response"/>
    <property type="evidence" value="ECO:0007669"/>
    <property type="project" value="TreeGrafter"/>
</dbReference>
<dbReference type="GO" id="GO:0042276">
    <property type="term" value="P:error-prone translesion synthesis"/>
    <property type="evidence" value="ECO:0007669"/>
    <property type="project" value="TreeGrafter"/>
</dbReference>
<dbReference type="Gene3D" id="3.30.70.270">
    <property type="match status" value="1"/>
</dbReference>
<keyword evidence="5" id="KW-0808">Transferase</keyword>
<dbReference type="AlphaFoldDB" id="A0A0R2AC87"/>
<dbReference type="Gene3D" id="3.40.1170.60">
    <property type="match status" value="1"/>
</dbReference>
<dbReference type="SUPFAM" id="SSF100879">
    <property type="entry name" value="Lesion bypass DNA polymerase (Y-family), little finger domain"/>
    <property type="match status" value="1"/>
</dbReference>
<dbReference type="Gene3D" id="3.30.1490.100">
    <property type="entry name" value="DNA polymerase, Y-family, little finger domain"/>
    <property type="match status" value="1"/>
</dbReference>
<dbReference type="GO" id="GO:0006260">
    <property type="term" value="P:DNA replication"/>
    <property type="evidence" value="ECO:0007669"/>
    <property type="project" value="UniProtKB-KW"/>
</dbReference>
<dbReference type="GO" id="GO:0003684">
    <property type="term" value="F:damaged DNA binding"/>
    <property type="evidence" value="ECO:0007669"/>
    <property type="project" value="InterPro"/>
</dbReference>
<dbReference type="PROSITE" id="PS50173">
    <property type="entry name" value="UMUC"/>
    <property type="match status" value="1"/>
</dbReference>
<dbReference type="InterPro" id="IPR050116">
    <property type="entry name" value="DNA_polymerase-Y"/>
</dbReference>
<dbReference type="Pfam" id="PF00817">
    <property type="entry name" value="IMS"/>
    <property type="match status" value="1"/>
</dbReference>
<keyword evidence="5" id="KW-0239">DNA-directed DNA polymerase</keyword>
<sequence length="446" mass="50116">MKGNVIGDYFEVTMMDYGNEPHGLYFMIDNKSFYSSVESVERKLNPLKSILVVVSMTANTGAGLVLSASPMAKKLFGITNVSRARNLPKDPRLIKVAPRMNLYIHRNIQINHIFQQFAAPEDIVPYSIDESLLQMQHSWRLFGNTPREVARKIQLEVKRQLGLYVTVGIGENPTQAKVALDLVAKHDFSLLGDLNYETYPQTVWPITELNQVWSIGSRTASHLNRIGIHSMKNLAYADPYQLKDEFGLMGEQLFALAWGIDRTDVHKLVKINDKSWGNSQVLPSDYTVLEEIELVISEIVDQTSSRMRHHQQLAGCVALSIGFGYASAEDDGRQGFSRSMRIDPTDNSRELFGYCRKLFEDQWNGEVVRNIAVSLSRLTDNSGLQLDLFQEPERQIKTAATDAVLDRVRDRFGSTAVFKAKNLKKGGTFLQRAGLVGGHNGGNVFD</sequence>
<dbReference type="PATRIC" id="fig|1423813.3.peg.1917"/>
<protein>
    <submittedName>
        <fullName evidence="7">ImpB MucB SamB family protein</fullName>
    </submittedName>
</protein>
<gene>
    <name evidence="7" type="ORF">FC26_GL001888</name>
</gene>
<comment type="similarity">
    <text evidence="1">Belongs to the DNA polymerase type-Y family.</text>
</comment>
<dbReference type="Gene3D" id="1.10.150.20">
    <property type="entry name" value="5' to 3' exonuclease, C-terminal subdomain"/>
    <property type="match status" value="1"/>
</dbReference>
<dbReference type="GO" id="GO:0003887">
    <property type="term" value="F:DNA-directed DNA polymerase activity"/>
    <property type="evidence" value="ECO:0007669"/>
    <property type="project" value="UniProtKB-KW"/>
</dbReference>
<dbReference type="InterPro" id="IPR001126">
    <property type="entry name" value="UmuC"/>
</dbReference>
<dbReference type="GO" id="GO:0006281">
    <property type="term" value="P:DNA repair"/>
    <property type="evidence" value="ECO:0007669"/>
    <property type="project" value="InterPro"/>
</dbReference>
<dbReference type="STRING" id="1423813.FC26_GL001888"/>
<dbReference type="PANTHER" id="PTHR11076">
    <property type="entry name" value="DNA REPAIR POLYMERASE UMUC / TRANSFERASE FAMILY MEMBER"/>
    <property type="match status" value="1"/>
</dbReference>
<keyword evidence="2" id="KW-0515">Mutator protein</keyword>
<comment type="caution">
    <text evidence="7">The sequence shown here is derived from an EMBL/GenBank/DDBJ whole genome shotgun (WGS) entry which is preliminary data.</text>
</comment>
<dbReference type="InterPro" id="IPR043128">
    <property type="entry name" value="Rev_trsase/Diguanyl_cyclase"/>
</dbReference>
<dbReference type="SUPFAM" id="SSF56672">
    <property type="entry name" value="DNA/RNA polymerases"/>
    <property type="match status" value="1"/>
</dbReference>
<keyword evidence="4" id="KW-0235">DNA replication</keyword>
<dbReference type="Pfam" id="PF11799">
    <property type="entry name" value="IMS_C"/>
    <property type="match status" value="1"/>
</dbReference>
<dbReference type="InterPro" id="IPR043502">
    <property type="entry name" value="DNA/RNA_pol_sf"/>
</dbReference>
<dbReference type="InterPro" id="IPR036775">
    <property type="entry name" value="DNA_pol_Y-fam_lit_finger_sf"/>
</dbReference>